<evidence type="ECO:0000259" key="11">
    <source>
        <dbReference type="PROSITE" id="PS51746"/>
    </source>
</evidence>
<dbReference type="InterPro" id="IPR036457">
    <property type="entry name" value="PPM-type-like_dom_sf"/>
</dbReference>
<feature type="non-terminal residue" evidence="12">
    <location>
        <position position="1"/>
    </location>
</feature>
<evidence type="ECO:0000256" key="3">
    <source>
        <dbReference type="ARBA" id="ARBA00013081"/>
    </source>
</evidence>
<name>A0ABQ7J9A6_9APIC</name>
<keyword evidence="4" id="KW-0479">Metal-binding</keyword>
<organism evidence="12 13">
    <name type="scientific">Cardiosporidium cionae</name>
    <dbReference type="NCBI Taxonomy" id="476202"/>
    <lineage>
        <taxon>Eukaryota</taxon>
        <taxon>Sar</taxon>
        <taxon>Alveolata</taxon>
        <taxon>Apicomplexa</taxon>
        <taxon>Aconoidasida</taxon>
        <taxon>Nephromycida</taxon>
        <taxon>Cardiosporidium</taxon>
    </lineage>
</organism>
<dbReference type="EMBL" id="JADAQX010000358">
    <property type="protein sequence ID" value="KAF8820548.1"/>
    <property type="molecule type" value="Genomic_DNA"/>
</dbReference>
<evidence type="ECO:0000256" key="5">
    <source>
        <dbReference type="ARBA" id="ARBA00022801"/>
    </source>
</evidence>
<keyword evidence="5" id="KW-0378">Hydrolase</keyword>
<evidence type="ECO:0000256" key="10">
    <source>
        <dbReference type="ARBA" id="ARBA00048336"/>
    </source>
</evidence>
<keyword evidence="6" id="KW-0460">Magnesium</keyword>
<evidence type="ECO:0000256" key="9">
    <source>
        <dbReference type="ARBA" id="ARBA00047761"/>
    </source>
</evidence>
<evidence type="ECO:0000256" key="8">
    <source>
        <dbReference type="ARBA" id="ARBA00023211"/>
    </source>
</evidence>
<dbReference type="Gene3D" id="3.60.40.10">
    <property type="entry name" value="PPM-type phosphatase domain"/>
    <property type="match status" value="1"/>
</dbReference>
<evidence type="ECO:0000256" key="1">
    <source>
        <dbReference type="ARBA" id="ARBA00001936"/>
    </source>
</evidence>
<comment type="similarity">
    <text evidence="2">Belongs to the PP2C family.</text>
</comment>
<comment type="cofactor">
    <cofactor evidence="1">
        <name>Mn(2+)</name>
        <dbReference type="ChEBI" id="CHEBI:29035"/>
    </cofactor>
</comment>
<comment type="catalytic activity">
    <reaction evidence="9">
        <text>O-phospho-L-seryl-[protein] + H2O = L-seryl-[protein] + phosphate</text>
        <dbReference type="Rhea" id="RHEA:20629"/>
        <dbReference type="Rhea" id="RHEA-COMP:9863"/>
        <dbReference type="Rhea" id="RHEA-COMP:11604"/>
        <dbReference type="ChEBI" id="CHEBI:15377"/>
        <dbReference type="ChEBI" id="CHEBI:29999"/>
        <dbReference type="ChEBI" id="CHEBI:43474"/>
        <dbReference type="ChEBI" id="CHEBI:83421"/>
        <dbReference type="EC" id="3.1.3.16"/>
    </reaction>
</comment>
<sequence>ILPITREDEFVVVACDGIWDCKTNQEVVTFVRNGIAQNTPLSRICEELCDACLSTSPNTNEGLGCDNMTCLIVKFTESLLKTTPAEQKDFPMQFYDCEEQSYDSSDEEAS</sequence>
<keyword evidence="13" id="KW-1185">Reference proteome</keyword>
<keyword evidence="7" id="KW-0904">Protein phosphatase</keyword>
<comment type="catalytic activity">
    <reaction evidence="10">
        <text>O-phospho-L-threonyl-[protein] + H2O = L-threonyl-[protein] + phosphate</text>
        <dbReference type="Rhea" id="RHEA:47004"/>
        <dbReference type="Rhea" id="RHEA-COMP:11060"/>
        <dbReference type="Rhea" id="RHEA-COMP:11605"/>
        <dbReference type="ChEBI" id="CHEBI:15377"/>
        <dbReference type="ChEBI" id="CHEBI:30013"/>
        <dbReference type="ChEBI" id="CHEBI:43474"/>
        <dbReference type="ChEBI" id="CHEBI:61977"/>
        <dbReference type="EC" id="3.1.3.16"/>
    </reaction>
</comment>
<evidence type="ECO:0000256" key="2">
    <source>
        <dbReference type="ARBA" id="ARBA00006702"/>
    </source>
</evidence>
<evidence type="ECO:0000256" key="6">
    <source>
        <dbReference type="ARBA" id="ARBA00022842"/>
    </source>
</evidence>
<proteinExistence type="inferred from homology"/>
<dbReference type="EC" id="3.1.3.16" evidence="3"/>
<gene>
    <name evidence="12" type="ORF">IE077_003055</name>
</gene>
<dbReference type="Pfam" id="PF00481">
    <property type="entry name" value="PP2C"/>
    <property type="match status" value="1"/>
</dbReference>
<comment type="caution">
    <text evidence="12">The sequence shown here is derived from an EMBL/GenBank/DDBJ whole genome shotgun (WGS) entry which is preliminary data.</text>
</comment>
<evidence type="ECO:0000256" key="7">
    <source>
        <dbReference type="ARBA" id="ARBA00022912"/>
    </source>
</evidence>
<keyword evidence="8" id="KW-0464">Manganese</keyword>
<dbReference type="InterPro" id="IPR015655">
    <property type="entry name" value="PP2C"/>
</dbReference>
<protein>
    <recommendedName>
        <fullName evidence="3">protein-serine/threonine phosphatase</fullName>
        <ecNumber evidence="3">3.1.3.16</ecNumber>
    </recommendedName>
</protein>
<dbReference type="Proteomes" id="UP000823046">
    <property type="component" value="Unassembled WGS sequence"/>
</dbReference>
<evidence type="ECO:0000256" key="4">
    <source>
        <dbReference type="ARBA" id="ARBA00022723"/>
    </source>
</evidence>
<reference evidence="12 13" key="1">
    <citation type="journal article" date="2020" name="bioRxiv">
        <title>Metabolic contributions of an alphaproteobacterial endosymbiont in the apicomplexan Cardiosporidium cionae.</title>
        <authorList>
            <person name="Hunter E.S."/>
            <person name="Paight C.J."/>
            <person name="Lane C.E."/>
        </authorList>
    </citation>
    <scope>NUCLEOTIDE SEQUENCE [LARGE SCALE GENOMIC DNA]</scope>
    <source>
        <strain evidence="12">ESH_2018</strain>
    </source>
</reference>
<dbReference type="SUPFAM" id="SSF81606">
    <property type="entry name" value="PP2C-like"/>
    <property type="match status" value="1"/>
</dbReference>
<evidence type="ECO:0000313" key="12">
    <source>
        <dbReference type="EMBL" id="KAF8820548.1"/>
    </source>
</evidence>
<accession>A0ABQ7J9A6</accession>
<dbReference type="PANTHER" id="PTHR13832:SF803">
    <property type="entry name" value="PROTEIN PHOSPHATASE 1G"/>
    <property type="match status" value="1"/>
</dbReference>
<dbReference type="PROSITE" id="PS51746">
    <property type="entry name" value="PPM_2"/>
    <property type="match status" value="1"/>
</dbReference>
<evidence type="ECO:0000313" key="13">
    <source>
        <dbReference type="Proteomes" id="UP000823046"/>
    </source>
</evidence>
<dbReference type="PANTHER" id="PTHR13832">
    <property type="entry name" value="PROTEIN PHOSPHATASE 2C"/>
    <property type="match status" value="1"/>
</dbReference>
<dbReference type="InterPro" id="IPR001932">
    <property type="entry name" value="PPM-type_phosphatase-like_dom"/>
</dbReference>
<feature type="domain" description="PPM-type phosphatase" evidence="11">
    <location>
        <begin position="1"/>
        <end position="75"/>
    </location>
</feature>